<dbReference type="EMBL" id="MTKT01002214">
    <property type="protein sequence ID" value="OWM81060.1"/>
    <property type="molecule type" value="Genomic_DNA"/>
</dbReference>
<gene>
    <name evidence="23" type="ORF">CDL15_Pgr007091</name>
</gene>
<evidence type="ECO:0000256" key="8">
    <source>
        <dbReference type="ARBA" id="ARBA00022729"/>
    </source>
</evidence>
<keyword evidence="11" id="KW-0418">Kinase</keyword>
<evidence type="ECO:0000256" key="6">
    <source>
        <dbReference type="ARBA" id="ARBA00022679"/>
    </source>
</evidence>
<dbReference type="InterPro" id="IPR021720">
    <property type="entry name" value="Malectin_dom"/>
</dbReference>
<evidence type="ECO:0000256" key="9">
    <source>
        <dbReference type="ARBA" id="ARBA00022737"/>
    </source>
</evidence>
<dbReference type="PANTHER" id="PTHR48006:SF62">
    <property type="entry name" value="LEUCINE-RICH REPEAT TRANSMEMBRANE PROTEIN KINASE"/>
    <property type="match status" value="1"/>
</dbReference>
<evidence type="ECO:0000256" key="19">
    <source>
        <dbReference type="SAM" id="MobiDB-lite"/>
    </source>
</evidence>
<keyword evidence="9" id="KW-0677">Repeat</keyword>
<sequence length="1019" mass="111579">MKDVWRASKLKLPSIVIIILGQLLRSVHAQNQTQATTDPSEGTYAAIYVLSQLPPCHNRSEVVVPNSDEVSALNAIFQKWGISAGAGQWNISGEPCTGAAVDSTTFDNKAYNPLIKCDCSANNGSTCHITQLYSLACSLTHSPLSSYTVVLKVYAMSVSGTIPDELWNLTYLFNLNLAQNVLTGSLSPSIGNLTRMQYLSIGINALSGELPKELGLLTDLLSFYFDSAGVSGPLPSAFANLRNLNTVWASDNELTGPIPDFIGNWSKLNQLVLHGTSFSGPIPSALSTLTSLKDLRISGITNGSSSLAFIKDMKNLTTLILRNNNISNSIPSIIGEYSSLAQLFLGNNSLNGTLPGEKSSSLVNIDVSYNFLSGSFPSWVNNEQNLQLNLVGNNFTIQNSNSSVRFPDSSFAVKCGGPQIRSSTGVVYDRDNSTLGPATYYVTDTRRWAVSNGGYFTDSNSPSYTYTSQSQFTNTLDSELYQTARISASSLRYYGLGLENGNYTVTLQFAESAILNTNWQRLGRRLFDIYIQGNNVEKDFDIQREAGGSFRGVQRNFSAQVTENYLEIHLFWAGKGTCCVPAQATYGPMISAISTTPNFIPTVSNNPPATNEKDRTGLIVGITVGVAAVSFLAFLVFCLVRRKKLRRANEEDELLGIDTRPYTFSYSELKTATEEFSPINKLGEGGFGPVFRGTLSDGRVIAVKQLSLTSHQGKNQFVTEIATISAVQHRNLVKLYGCCIEGDKRLLVYEYLENKSLDQALFGQRSLNLDWPTRYEICLGVARGLAYLHEESRLRIVHRDVKASNILLDSNLTPKISDFGLAKLYDDKKTHISTRVAGTIGYLAPEYAMRGHLTEKADVFAFGVVALEVLSGRLNSDQSLGQDKVYLLEWAWNLHEMNQEVELVDPRLSEFNEEEAKRVVGIALLCTQTSPILRPSMSRVVSMLSGDIEVSSVTTRPGYLTDWKYVDESFVTESSSMSVEAEKNGHSNSPLTSSTAGREDLLPANAAQPMLSEIIGEGR</sequence>
<feature type="domain" description="Protein kinase" evidence="22">
    <location>
        <begin position="676"/>
        <end position="950"/>
    </location>
</feature>
<dbReference type="CDD" id="cd14066">
    <property type="entry name" value="STKc_IRAK"/>
    <property type="match status" value="1"/>
</dbReference>
<keyword evidence="10" id="KW-0547">Nucleotide-binding</keyword>
<dbReference type="PANTHER" id="PTHR48006">
    <property type="entry name" value="LEUCINE-RICH REPEAT-CONTAINING PROTEIN DDB_G0281931-RELATED"/>
    <property type="match status" value="1"/>
</dbReference>
<keyword evidence="4" id="KW-0597">Phosphoprotein</keyword>
<dbReference type="FunFam" id="2.60.120.430:FF:000002">
    <property type="entry name" value="Leucine-rich repeat receptor-like protein kinase"/>
    <property type="match status" value="1"/>
</dbReference>
<dbReference type="SUPFAM" id="SSF52058">
    <property type="entry name" value="L domain-like"/>
    <property type="match status" value="1"/>
</dbReference>
<evidence type="ECO:0000256" key="5">
    <source>
        <dbReference type="ARBA" id="ARBA00022614"/>
    </source>
</evidence>
<dbReference type="InterPro" id="IPR032675">
    <property type="entry name" value="LRR_dom_sf"/>
</dbReference>
<dbReference type="InterPro" id="IPR001611">
    <property type="entry name" value="Leu-rich_rpt"/>
</dbReference>
<comment type="subcellular location">
    <subcellularLocation>
        <location evidence="1">Membrane</location>
        <topology evidence="1">Single-pass type I membrane protein</topology>
    </subcellularLocation>
</comment>
<evidence type="ECO:0000259" key="22">
    <source>
        <dbReference type="PROSITE" id="PS50011"/>
    </source>
</evidence>
<evidence type="ECO:0000313" key="24">
    <source>
        <dbReference type="Proteomes" id="UP000197138"/>
    </source>
</evidence>
<evidence type="ECO:0000256" key="7">
    <source>
        <dbReference type="ARBA" id="ARBA00022692"/>
    </source>
</evidence>
<keyword evidence="5" id="KW-0433">Leucine-rich repeat</keyword>
<evidence type="ECO:0000256" key="12">
    <source>
        <dbReference type="ARBA" id="ARBA00022840"/>
    </source>
</evidence>
<evidence type="ECO:0000256" key="2">
    <source>
        <dbReference type="ARBA" id="ARBA00012513"/>
    </source>
</evidence>
<evidence type="ECO:0000256" key="18">
    <source>
        <dbReference type="ARBA" id="ARBA00048679"/>
    </source>
</evidence>
<dbReference type="InterPro" id="IPR055414">
    <property type="entry name" value="LRR_R13L4/SHOC2-like"/>
</dbReference>
<protein>
    <recommendedName>
        <fullName evidence="2">non-specific serine/threonine protein kinase</fullName>
        <ecNumber evidence="2">2.7.11.1</ecNumber>
    </recommendedName>
</protein>
<evidence type="ECO:0000256" key="3">
    <source>
        <dbReference type="ARBA" id="ARBA00022527"/>
    </source>
</evidence>
<evidence type="ECO:0000256" key="13">
    <source>
        <dbReference type="ARBA" id="ARBA00022989"/>
    </source>
</evidence>
<keyword evidence="12" id="KW-0067">ATP-binding</keyword>
<dbReference type="GO" id="GO:0005524">
    <property type="term" value="F:ATP binding"/>
    <property type="evidence" value="ECO:0007669"/>
    <property type="project" value="UniProtKB-KW"/>
</dbReference>
<keyword evidence="7 20" id="KW-0812">Transmembrane</keyword>
<name>A0A218X8L2_PUNGR</name>
<comment type="catalytic activity">
    <reaction evidence="17">
        <text>L-threonyl-[protein] + ATP = O-phospho-L-threonyl-[protein] + ADP + H(+)</text>
        <dbReference type="Rhea" id="RHEA:46608"/>
        <dbReference type="Rhea" id="RHEA-COMP:11060"/>
        <dbReference type="Rhea" id="RHEA-COMP:11605"/>
        <dbReference type="ChEBI" id="CHEBI:15378"/>
        <dbReference type="ChEBI" id="CHEBI:30013"/>
        <dbReference type="ChEBI" id="CHEBI:30616"/>
        <dbReference type="ChEBI" id="CHEBI:61977"/>
        <dbReference type="ChEBI" id="CHEBI:456216"/>
        <dbReference type="EC" id="2.7.11.1"/>
    </reaction>
</comment>
<dbReference type="Gene3D" id="3.30.200.20">
    <property type="entry name" value="Phosphorylase Kinase, domain 1"/>
    <property type="match status" value="1"/>
</dbReference>
<dbReference type="EC" id="2.7.11.1" evidence="2"/>
<feature type="signal peptide" evidence="21">
    <location>
        <begin position="1"/>
        <end position="29"/>
    </location>
</feature>
<evidence type="ECO:0000256" key="14">
    <source>
        <dbReference type="ARBA" id="ARBA00023136"/>
    </source>
</evidence>
<dbReference type="SMART" id="SM00220">
    <property type="entry name" value="S_TKc"/>
    <property type="match status" value="1"/>
</dbReference>
<comment type="caution">
    <text evidence="23">The sequence shown here is derived from an EMBL/GenBank/DDBJ whole genome shotgun (WGS) entry which is preliminary data.</text>
</comment>
<evidence type="ECO:0000256" key="11">
    <source>
        <dbReference type="ARBA" id="ARBA00022777"/>
    </source>
</evidence>
<evidence type="ECO:0000256" key="21">
    <source>
        <dbReference type="SAM" id="SignalP"/>
    </source>
</evidence>
<evidence type="ECO:0000256" key="1">
    <source>
        <dbReference type="ARBA" id="ARBA00004479"/>
    </source>
</evidence>
<evidence type="ECO:0000256" key="16">
    <source>
        <dbReference type="ARBA" id="ARBA00023180"/>
    </source>
</evidence>
<keyword evidence="6" id="KW-0808">Transferase</keyword>
<keyword evidence="3" id="KW-0723">Serine/threonine-protein kinase</keyword>
<dbReference type="FunFam" id="1.10.510.10:FF:000044">
    <property type="entry name" value="Putative LRR receptor-like serine/threonine-protein kinase"/>
    <property type="match status" value="1"/>
</dbReference>
<evidence type="ECO:0000256" key="10">
    <source>
        <dbReference type="ARBA" id="ARBA00022741"/>
    </source>
</evidence>
<evidence type="ECO:0000256" key="17">
    <source>
        <dbReference type="ARBA" id="ARBA00047899"/>
    </source>
</evidence>
<dbReference type="InterPro" id="IPR011009">
    <property type="entry name" value="Kinase-like_dom_sf"/>
</dbReference>
<dbReference type="GO" id="GO:0004674">
    <property type="term" value="F:protein serine/threonine kinase activity"/>
    <property type="evidence" value="ECO:0007669"/>
    <property type="project" value="UniProtKB-KW"/>
</dbReference>
<dbReference type="Pfam" id="PF07714">
    <property type="entry name" value="PK_Tyr_Ser-Thr"/>
    <property type="match status" value="1"/>
</dbReference>
<dbReference type="GO" id="GO:0005886">
    <property type="term" value="C:plasma membrane"/>
    <property type="evidence" value="ECO:0007669"/>
    <property type="project" value="TreeGrafter"/>
</dbReference>
<keyword evidence="16" id="KW-0325">Glycoprotein</keyword>
<feature type="region of interest" description="Disordered" evidence="19">
    <location>
        <begin position="976"/>
        <end position="1019"/>
    </location>
</feature>
<dbReference type="InterPro" id="IPR001245">
    <property type="entry name" value="Ser-Thr/Tyr_kinase_cat_dom"/>
</dbReference>
<reference evidence="24" key="1">
    <citation type="journal article" date="2017" name="Plant J.">
        <title>The pomegranate (Punica granatum L.) genome and the genomics of punicalagin biosynthesis.</title>
        <authorList>
            <person name="Qin G."/>
            <person name="Xu C."/>
            <person name="Ming R."/>
            <person name="Tang H."/>
            <person name="Guyot R."/>
            <person name="Kramer E.M."/>
            <person name="Hu Y."/>
            <person name="Yi X."/>
            <person name="Qi Y."/>
            <person name="Xu X."/>
            <person name="Gao Z."/>
            <person name="Pan H."/>
            <person name="Jian J."/>
            <person name="Tian Y."/>
            <person name="Yue Z."/>
            <person name="Xu Y."/>
        </authorList>
    </citation>
    <scope>NUCLEOTIDE SEQUENCE [LARGE SCALE GENOMIC DNA]</scope>
    <source>
        <strain evidence="24">cv. Dabenzi</strain>
    </source>
</reference>
<dbReference type="AlphaFoldDB" id="A0A218X8L2"/>
<dbReference type="Pfam" id="PF11721">
    <property type="entry name" value="Malectin"/>
    <property type="match status" value="1"/>
</dbReference>
<keyword evidence="15" id="KW-0675">Receptor</keyword>
<dbReference type="Gene3D" id="3.80.10.10">
    <property type="entry name" value="Ribonuclease Inhibitor"/>
    <property type="match status" value="2"/>
</dbReference>
<proteinExistence type="predicted"/>
<dbReference type="Pfam" id="PF23598">
    <property type="entry name" value="LRR_14"/>
    <property type="match status" value="1"/>
</dbReference>
<feature type="transmembrane region" description="Helical" evidence="20">
    <location>
        <begin position="618"/>
        <end position="640"/>
    </location>
</feature>
<dbReference type="Gene3D" id="2.60.120.430">
    <property type="entry name" value="Galactose-binding lectin"/>
    <property type="match status" value="1"/>
</dbReference>
<dbReference type="InterPro" id="IPR000719">
    <property type="entry name" value="Prot_kinase_dom"/>
</dbReference>
<dbReference type="FunFam" id="3.30.200.20:FF:000140">
    <property type="entry name" value="Leucine-rich repeat receptor-like protein kinase"/>
    <property type="match status" value="1"/>
</dbReference>
<dbReference type="Proteomes" id="UP000197138">
    <property type="component" value="Unassembled WGS sequence"/>
</dbReference>
<dbReference type="PROSITE" id="PS51450">
    <property type="entry name" value="LRR"/>
    <property type="match status" value="1"/>
</dbReference>
<comment type="catalytic activity">
    <reaction evidence="18">
        <text>L-seryl-[protein] + ATP = O-phospho-L-seryl-[protein] + ADP + H(+)</text>
        <dbReference type="Rhea" id="RHEA:17989"/>
        <dbReference type="Rhea" id="RHEA-COMP:9863"/>
        <dbReference type="Rhea" id="RHEA-COMP:11604"/>
        <dbReference type="ChEBI" id="CHEBI:15378"/>
        <dbReference type="ChEBI" id="CHEBI:29999"/>
        <dbReference type="ChEBI" id="CHEBI:30616"/>
        <dbReference type="ChEBI" id="CHEBI:83421"/>
        <dbReference type="ChEBI" id="CHEBI:456216"/>
        <dbReference type="EC" id="2.7.11.1"/>
    </reaction>
</comment>
<keyword evidence="13 20" id="KW-1133">Transmembrane helix</keyword>
<feature type="chain" id="PRO_5012668358" description="non-specific serine/threonine protein kinase" evidence="21">
    <location>
        <begin position="30"/>
        <end position="1019"/>
    </location>
</feature>
<feature type="compositionally biased region" description="Polar residues" evidence="19">
    <location>
        <begin position="986"/>
        <end position="996"/>
    </location>
</feature>
<accession>A0A218X8L2</accession>
<dbReference type="SUPFAM" id="SSF56112">
    <property type="entry name" value="Protein kinase-like (PK-like)"/>
    <property type="match status" value="1"/>
</dbReference>
<evidence type="ECO:0000313" key="23">
    <source>
        <dbReference type="EMBL" id="OWM81060.1"/>
    </source>
</evidence>
<evidence type="ECO:0000256" key="20">
    <source>
        <dbReference type="SAM" id="Phobius"/>
    </source>
</evidence>
<evidence type="ECO:0000256" key="4">
    <source>
        <dbReference type="ARBA" id="ARBA00022553"/>
    </source>
</evidence>
<keyword evidence="8 21" id="KW-0732">Signal</keyword>
<organism evidence="23 24">
    <name type="scientific">Punica granatum</name>
    <name type="common">Pomegranate</name>
    <dbReference type="NCBI Taxonomy" id="22663"/>
    <lineage>
        <taxon>Eukaryota</taxon>
        <taxon>Viridiplantae</taxon>
        <taxon>Streptophyta</taxon>
        <taxon>Embryophyta</taxon>
        <taxon>Tracheophyta</taxon>
        <taxon>Spermatophyta</taxon>
        <taxon>Magnoliopsida</taxon>
        <taxon>eudicotyledons</taxon>
        <taxon>Gunneridae</taxon>
        <taxon>Pentapetalae</taxon>
        <taxon>rosids</taxon>
        <taxon>malvids</taxon>
        <taxon>Myrtales</taxon>
        <taxon>Lythraceae</taxon>
        <taxon>Punica</taxon>
    </lineage>
</organism>
<dbReference type="PROSITE" id="PS00108">
    <property type="entry name" value="PROTEIN_KINASE_ST"/>
    <property type="match status" value="1"/>
</dbReference>
<dbReference type="InterPro" id="IPR008271">
    <property type="entry name" value="Ser/Thr_kinase_AS"/>
</dbReference>
<dbReference type="PROSITE" id="PS50011">
    <property type="entry name" value="PROTEIN_KINASE_DOM"/>
    <property type="match status" value="1"/>
</dbReference>
<dbReference type="InterPro" id="IPR051824">
    <property type="entry name" value="LRR_Rcpt-Like_S/T_Kinase"/>
</dbReference>
<dbReference type="Gene3D" id="1.10.510.10">
    <property type="entry name" value="Transferase(Phosphotransferase) domain 1"/>
    <property type="match status" value="1"/>
</dbReference>
<keyword evidence="14 20" id="KW-0472">Membrane</keyword>
<evidence type="ECO:0000256" key="15">
    <source>
        <dbReference type="ARBA" id="ARBA00023170"/>
    </source>
</evidence>